<dbReference type="EnsemblMetazoa" id="ASIC019777-RA">
    <property type="protein sequence ID" value="ASIC019777-PA"/>
    <property type="gene ID" value="ASIC019777"/>
</dbReference>
<dbReference type="Proteomes" id="UP000030765">
    <property type="component" value="Unassembled WGS sequence"/>
</dbReference>
<sequence length="94" mass="10266">MELNGNRCPAVWGVGEANLVQIPALIPVPNVAHPILCPSSRQTGIGGNNLGCRRGQQWLPFAGGTCTTCLLDIHHGRSHPNQRQQRRRSARVHD</sequence>
<organism evidence="1">
    <name type="scientific">Anopheles sinensis</name>
    <name type="common">Mosquito</name>
    <dbReference type="NCBI Taxonomy" id="74873"/>
    <lineage>
        <taxon>Eukaryota</taxon>
        <taxon>Metazoa</taxon>
        <taxon>Ecdysozoa</taxon>
        <taxon>Arthropoda</taxon>
        <taxon>Hexapoda</taxon>
        <taxon>Insecta</taxon>
        <taxon>Pterygota</taxon>
        <taxon>Neoptera</taxon>
        <taxon>Endopterygota</taxon>
        <taxon>Diptera</taxon>
        <taxon>Nematocera</taxon>
        <taxon>Culicoidea</taxon>
        <taxon>Culicidae</taxon>
        <taxon>Anophelinae</taxon>
        <taxon>Anopheles</taxon>
    </lineage>
</organism>
<evidence type="ECO:0000313" key="2">
    <source>
        <dbReference type="EnsemblMetazoa" id="ASIC019777-PA"/>
    </source>
</evidence>
<dbReference type="EMBL" id="KE525352">
    <property type="protein sequence ID" value="KFB51691.1"/>
    <property type="molecule type" value="Genomic_DNA"/>
</dbReference>
<name>A0A084WN97_ANOSI</name>
<accession>A0A084WN97</accession>
<dbReference type="VEuPathDB" id="VectorBase:ASIC019777"/>
<evidence type="ECO:0000313" key="3">
    <source>
        <dbReference type="Proteomes" id="UP000030765"/>
    </source>
</evidence>
<evidence type="ECO:0000313" key="1">
    <source>
        <dbReference type="EMBL" id="KFB51691.1"/>
    </source>
</evidence>
<keyword evidence="3" id="KW-1185">Reference proteome</keyword>
<gene>
    <name evidence="1" type="ORF">ZHAS_00019777</name>
</gene>
<reference evidence="1 3" key="1">
    <citation type="journal article" date="2014" name="BMC Genomics">
        <title>Genome sequence of Anopheles sinensis provides insight into genetics basis of mosquito competence for malaria parasites.</title>
        <authorList>
            <person name="Zhou D."/>
            <person name="Zhang D."/>
            <person name="Ding G."/>
            <person name="Shi L."/>
            <person name="Hou Q."/>
            <person name="Ye Y."/>
            <person name="Xu Y."/>
            <person name="Zhou H."/>
            <person name="Xiong C."/>
            <person name="Li S."/>
            <person name="Yu J."/>
            <person name="Hong S."/>
            <person name="Yu X."/>
            <person name="Zou P."/>
            <person name="Chen C."/>
            <person name="Chang X."/>
            <person name="Wang W."/>
            <person name="Lv Y."/>
            <person name="Sun Y."/>
            <person name="Ma L."/>
            <person name="Shen B."/>
            <person name="Zhu C."/>
        </authorList>
    </citation>
    <scope>NUCLEOTIDE SEQUENCE [LARGE SCALE GENOMIC DNA]</scope>
</reference>
<reference evidence="2" key="2">
    <citation type="submission" date="2020-05" db="UniProtKB">
        <authorList>
            <consortium name="EnsemblMetazoa"/>
        </authorList>
    </citation>
    <scope>IDENTIFICATION</scope>
</reference>
<proteinExistence type="predicted"/>
<protein>
    <submittedName>
        <fullName evidence="1 2">Uncharacterized protein</fullName>
    </submittedName>
</protein>
<dbReference type="EMBL" id="ATLV01024579">
    <property type="status" value="NOT_ANNOTATED_CDS"/>
    <property type="molecule type" value="Genomic_DNA"/>
</dbReference>
<dbReference type="AlphaFoldDB" id="A0A084WN97"/>